<keyword evidence="1" id="KW-0472">Membrane</keyword>
<proteinExistence type="predicted"/>
<keyword evidence="1" id="KW-1133">Transmembrane helix</keyword>
<name>A0A0C9VAZ8_SPHS4</name>
<dbReference type="Pfam" id="PF00501">
    <property type="entry name" value="AMP-binding"/>
    <property type="match status" value="1"/>
</dbReference>
<sequence>EYCTLIYMLLALAAPFALFSSYATAHELRHYLSRSKSTHIFVHNNFLSVLLEAAHEEGFPVENIFILDGTTATGTKSKSLDGMIQEVRRKKLPKEPVRTAGKNSLAYLVLSSGTYGLPKTVRISHGCIFTSMFQAVIVMMELMKVKVRKI</sequence>
<accession>A0A0C9VAZ8</accession>
<organism evidence="3 4">
    <name type="scientific">Sphaerobolus stellatus (strain SS14)</name>
    <dbReference type="NCBI Taxonomy" id="990650"/>
    <lineage>
        <taxon>Eukaryota</taxon>
        <taxon>Fungi</taxon>
        <taxon>Dikarya</taxon>
        <taxon>Basidiomycota</taxon>
        <taxon>Agaricomycotina</taxon>
        <taxon>Agaricomycetes</taxon>
        <taxon>Phallomycetidae</taxon>
        <taxon>Geastrales</taxon>
        <taxon>Sphaerobolaceae</taxon>
        <taxon>Sphaerobolus</taxon>
    </lineage>
</organism>
<dbReference type="AlphaFoldDB" id="A0A0C9VAZ8"/>
<dbReference type="HOGENOM" id="CLU_1745000_0_0_1"/>
<evidence type="ECO:0000256" key="1">
    <source>
        <dbReference type="SAM" id="Phobius"/>
    </source>
</evidence>
<gene>
    <name evidence="3" type="ORF">M422DRAFT_182085</name>
</gene>
<dbReference type="OrthoDB" id="1898221at2759"/>
<reference evidence="3 4" key="1">
    <citation type="submission" date="2014-06" db="EMBL/GenBank/DDBJ databases">
        <title>Evolutionary Origins and Diversification of the Mycorrhizal Mutualists.</title>
        <authorList>
            <consortium name="DOE Joint Genome Institute"/>
            <consortium name="Mycorrhizal Genomics Consortium"/>
            <person name="Kohler A."/>
            <person name="Kuo A."/>
            <person name="Nagy L.G."/>
            <person name="Floudas D."/>
            <person name="Copeland A."/>
            <person name="Barry K.W."/>
            <person name="Cichocki N."/>
            <person name="Veneault-Fourrey C."/>
            <person name="LaButti K."/>
            <person name="Lindquist E.A."/>
            <person name="Lipzen A."/>
            <person name="Lundell T."/>
            <person name="Morin E."/>
            <person name="Murat C."/>
            <person name="Riley R."/>
            <person name="Ohm R."/>
            <person name="Sun H."/>
            <person name="Tunlid A."/>
            <person name="Henrissat B."/>
            <person name="Grigoriev I.V."/>
            <person name="Hibbett D.S."/>
            <person name="Martin F."/>
        </authorList>
    </citation>
    <scope>NUCLEOTIDE SEQUENCE [LARGE SCALE GENOMIC DNA]</scope>
    <source>
        <strain evidence="3 4">SS14</strain>
    </source>
</reference>
<dbReference type="EMBL" id="KN837199">
    <property type="protein sequence ID" value="KIJ34441.1"/>
    <property type="molecule type" value="Genomic_DNA"/>
</dbReference>
<feature type="transmembrane region" description="Helical" evidence="1">
    <location>
        <begin position="6"/>
        <end position="25"/>
    </location>
</feature>
<evidence type="ECO:0000313" key="3">
    <source>
        <dbReference type="EMBL" id="KIJ34441.1"/>
    </source>
</evidence>
<protein>
    <recommendedName>
        <fullName evidence="2">AMP-dependent synthetase/ligase domain-containing protein</fullName>
    </recommendedName>
</protein>
<dbReference type="SUPFAM" id="SSF56801">
    <property type="entry name" value="Acetyl-CoA synthetase-like"/>
    <property type="match status" value="1"/>
</dbReference>
<dbReference type="Proteomes" id="UP000054279">
    <property type="component" value="Unassembled WGS sequence"/>
</dbReference>
<evidence type="ECO:0000259" key="2">
    <source>
        <dbReference type="Pfam" id="PF00501"/>
    </source>
</evidence>
<feature type="non-terminal residue" evidence="3">
    <location>
        <position position="1"/>
    </location>
</feature>
<dbReference type="Gene3D" id="3.40.50.980">
    <property type="match status" value="2"/>
</dbReference>
<feature type="domain" description="AMP-dependent synthetase/ligase" evidence="2">
    <location>
        <begin position="23"/>
        <end position="135"/>
    </location>
</feature>
<keyword evidence="1" id="KW-0812">Transmembrane</keyword>
<keyword evidence="4" id="KW-1185">Reference proteome</keyword>
<dbReference type="InterPro" id="IPR000873">
    <property type="entry name" value="AMP-dep_synth/lig_dom"/>
</dbReference>
<evidence type="ECO:0000313" key="4">
    <source>
        <dbReference type="Proteomes" id="UP000054279"/>
    </source>
</evidence>